<dbReference type="Pfam" id="PF12539">
    <property type="entry name" value="Csm1"/>
    <property type="match status" value="1"/>
</dbReference>
<accession>A0A7D9CX29</accession>
<reference evidence="4 5" key="1">
    <citation type="submission" date="2019-07" db="EMBL/GenBank/DDBJ databases">
        <authorList>
            <person name="Friedrich A."/>
            <person name="Schacherer J."/>
        </authorList>
    </citation>
    <scope>NUCLEOTIDE SEQUENCE [LARGE SCALE GENOMIC DNA]</scope>
</reference>
<feature type="coiled-coil region" evidence="1">
    <location>
        <begin position="225"/>
        <end position="299"/>
    </location>
</feature>
<feature type="region of interest" description="Disordered" evidence="2">
    <location>
        <begin position="149"/>
        <end position="177"/>
    </location>
</feature>
<feature type="compositionally biased region" description="Basic and acidic residues" evidence="2">
    <location>
        <begin position="168"/>
        <end position="177"/>
    </location>
</feature>
<evidence type="ECO:0000313" key="5">
    <source>
        <dbReference type="Proteomes" id="UP000478008"/>
    </source>
</evidence>
<dbReference type="InterPro" id="IPR020981">
    <property type="entry name" value="Csm1/Pcs1_C"/>
</dbReference>
<feature type="region of interest" description="Disordered" evidence="2">
    <location>
        <begin position="1"/>
        <end position="81"/>
    </location>
</feature>
<feature type="compositionally biased region" description="Basic residues" evidence="2">
    <location>
        <begin position="1"/>
        <end position="12"/>
    </location>
</feature>
<evidence type="ECO:0000256" key="2">
    <source>
        <dbReference type="SAM" id="MobiDB-lite"/>
    </source>
</evidence>
<organism evidence="4 5">
    <name type="scientific">Dekkera bruxellensis</name>
    <name type="common">Brettanomyces custersii</name>
    <dbReference type="NCBI Taxonomy" id="5007"/>
    <lineage>
        <taxon>Eukaryota</taxon>
        <taxon>Fungi</taxon>
        <taxon>Dikarya</taxon>
        <taxon>Ascomycota</taxon>
        <taxon>Saccharomycotina</taxon>
        <taxon>Pichiomycetes</taxon>
        <taxon>Pichiales</taxon>
        <taxon>Pichiaceae</taxon>
        <taxon>Brettanomyces</taxon>
    </lineage>
</organism>
<sequence>MPPRKRRGRKKTTSVSKKAARTNSLHGTSEATQDTLKDGEKKIEEAAETPKMTKDIKELEEERKDAKSEKHGQSLPVTTDATIESNVKSIDSKKVVPSNVLSKEKEKDVFAETEADDIMKIVNETNDKKRSIMSPIKSLQMSPLKNIIKGDTKDLKPDAGSPIKRRKLDPSPERNVDRDTKSMEMHVGLLFQKKDLKGLTAISQKTSRRSAQTFENYKKLVDRRAKTAEIIIANLTKENKTLKNTVKGLRTENRHSTNAVDSKEINKWKTKEVETRKKLDKLEEAKNSMESKLSDANNELVLSDSKQEMIELLCGTACLDYEENEKSIIFALRQSGTLCTLYYQLIINKSEPSDLIYSPVQKKPQDWPTDSAISWKVNMDRLHSLLPEYLLDNLTFPSSNLRNFYRKISKAVNGTGKQKEAA</sequence>
<dbReference type="AlphaFoldDB" id="A0A7D9CX29"/>
<evidence type="ECO:0000313" key="4">
    <source>
        <dbReference type="EMBL" id="VUG17917.1"/>
    </source>
</evidence>
<feature type="compositionally biased region" description="Polar residues" evidence="2">
    <location>
        <begin position="21"/>
        <end position="34"/>
    </location>
</feature>
<dbReference type="CDD" id="cd23787">
    <property type="entry name" value="RWD_CSM1"/>
    <property type="match status" value="1"/>
</dbReference>
<gene>
    <name evidence="4" type="ORF">DEBR0S2_19240G</name>
</gene>
<keyword evidence="5" id="KW-1185">Reference proteome</keyword>
<protein>
    <submittedName>
        <fullName evidence="4">DEBR0S2_19240g1_1</fullName>
    </submittedName>
</protein>
<feature type="domain" description="Monopolin complex subunit Csm1/Pcs1 C-terminal" evidence="3">
    <location>
        <begin position="306"/>
        <end position="398"/>
    </location>
</feature>
<dbReference type="EMBL" id="CABFWN010000002">
    <property type="protein sequence ID" value="VUG17917.1"/>
    <property type="molecule type" value="Genomic_DNA"/>
</dbReference>
<proteinExistence type="predicted"/>
<keyword evidence="1" id="KW-0175">Coiled coil</keyword>
<evidence type="ECO:0000256" key="1">
    <source>
        <dbReference type="SAM" id="Coils"/>
    </source>
</evidence>
<name>A0A7D9CX29_DEKBR</name>
<feature type="compositionally biased region" description="Basic and acidic residues" evidence="2">
    <location>
        <begin position="35"/>
        <end position="45"/>
    </location>
</feature>
<dbReference type="Proteomes" id="UP000478008">
    <property type="component" value="Unassembled WGS sequence"/>
</dbReference>
<feature type="compositionally biased region" description="Basic and acidic residues" evidence="2">
    <location>
        <begin position="51"/>
        <end position="72"/>
    </location>
</feature>
<evidence type="ECO:0000259" key="3">
    <source>
        <dbReference type="Pfam" id="PF12539"/>
    </source>
</evidence>
<dbReference type="Gene3D" id="3.90.1150.80">
    <property type="match status" value="1"/>
</dbReference>
<dbReference type="InterPro" id="IPR038608">
    <property type="entry name" value="Csm1/Pcs1_C_sf"/>
</dbReference>